<dbReference type="Proteomes" id="UP000324800">
    <property type="component" value="Unassembled WGS sequence"/>
</dbReference>
<name>A0A5J4UC20_9EUKA</name>
<reference evidence="2 3" key="1">
    <citation type="submission" date="2019-03" db="EMBL/GenBank/DDBJ databases">
        <title>Single cell metagenomics reveals metabolic interactions within the superorganism composed of flagellate Streblomastix strix and complex community of Bacteroidetes bacteria on its surface.</title>
        <authorList>
            <person name="Treitli S.C."/>
            <person name="Kolisko M."/>
            <person name="Husnik F."/>
            <person name="Keeling P."/>
            <person name="Hampl V."/>
        </authorList>
    </citation>
    <scope>NUCLEOTIDE SEQUENCE [LARGE SCALE GENOMIC DNA]</scope>
    <source>
        <strain evidence="2">ST1C</strain>
    </source>
</reference>
<evidence type="ECO:0000313" key="3">
    <source>
        <dbReference type="Proteomes" id="UP000324800"/>
    </source>
</evidence>
<accession>A0A5J4UC20</accession>
<proteinExistence type="predicted"/>
<organism evidence="2 3">
    <name type="scientific">Streblomastix strix</name>
    <dbReference type="NCBI Taxonomy" id="222440"/>
    <lineage>
        <taxon>Eukaryota</taxon>
        <taxon>Metamonada</taxon>
        <taxon>Preaxostyla</taxon>
        <taxon>Oxymonadida</taxon>
        <taxon>Streblomastigidae</taxon>
        <taxon>Streblomastix</taxon>
    </lineage>
</organism>
<dbReference type="AlphaFoldDB" id="A0A5J4UC20"/>
<comment type="caution">
    <text evidence="2">The sequence shown here is derived from an EMBL/GenBank/DDBJ whole genome shotgun (WGS) entry which is preliminary data.</text>
</comment>
<feature type="compositionally biased region" description="Basic residues" evidence="1">
    <location>
        <begin position="50"/>
        <end position="64"/>
    </location>
</feature>
<sequence>MVPLYEQFEDEPGHNQGQQDLNNLPDNPGNGSPPGLTQETRRSEANKSGIKPRSKSSRKNKSHRQYQLLLRTVHVDVGLEALTGGATTIDSSQEKLNPIVTTITG</sequence>
<evidence type="ECO:0000256" key="1">
    <source>
        <dbReference type="SAM" id="MobiDB-lite"/>
    </source>
</evidence>
<feature type="region of interest" description="Disordered" evidence="1">
    <location>
        <begin position="1"/>
        <end position="66"/>
    </location>
</feature>
<protein>
    <submittedName>
        <fullName evidence="2">Uncharacterized protein</fullName>
    </submittedName>
</protein>
<feature type="compositionally biased region" description="Polar residues" evidence="1">
    <location>
        <begin position="15"/>
        <end position="25"/>
    </location>
</feature>
<dbReference type="EMBL" id="SNRW01018006">
    <property type="protein sequence ID" value="KAA6367764.1"/>
    <property type="molecule type" value="Genomic_DNA"/>
</dbReference>
<gene>
    <name evidence="2" type="ORF">EZS28_036709</name>
</gene>
<evidence type="ECO:0000313" key="2">
    <source>
        <dbReference type="EMBL" id="KAA6367764.1"/>
    </source>
</evidence>